<dbReference type="AlphaFoldDB" id="X6LLQ8"/>
<evidence type="ECO:0000313" key="1">
    <source>
        <dbReference type="EMBL" id="ETO02554.1"/>
    </source>
</evidence>
<keyword evidence="2" id="KW-1185">Reference proteome</keyword>
<sequence>MSETYIVQVPKRYKKKPKGGDCNHNNKCVYVYFCLLNNILVKLVRNAPIMIKVLFFFGLKNKEITKKNNNKKVYKGYMEEYELMKQKHPYFGALEAP</sequence>
<reference evidence="1 2" key="1">
    <citation type="journal article" date="2013" name="Curr. Biol.">
        <title>The Genome of the Foraminiferan Reticulomyxa filosa.</title>
        <authorList>
            <person name="Glockner G."/>
            <person name="Hulsmann N."/>
            <person name="Schleicher M."/>
            <person name="Noegel A.A."/>
            <person name="Eichinger L."/>
            <person name="Gallinger C."/>
            <person name="Pawlowski J."/>
            <person name="Sierra R."/>
            <person name="Euteneuer U."/>
            <person name="Pillet L."/>
            <person name="Moustafa A."/>
            <person name="Platzer M."/>
            <person name="Groth M."/>
            <person name="Szafranski K."/>
            <person name="Schliwa M."/>
        </authorList>
    </citation>
    <scope>NUCLEOTIDE SEQUENCE [LARGE SCALE GENOMIC DNA]</scope>
</reference>
<dbReference type="Proteomes" id="UP000023152">
    <property type="component" value="Unassembled WGS sequence"/>
</dbReference>
<accession>X6LLQ8</accession>
<dbReference type="EMBL" id="ASPP01035500">
    <property type="protein sequence ID" value="ETO02554.1"/>
    <property type="molecule type" value="Genomic_DNA"/>
</dbReference>
<proteinExistence type="predicted"/>
<gene>
    <name evidence="1" type="ORF">RFI_34874</name>
</gene>
<feature type="non-terminal residue" evidence="1">
    <location>
        <position position="97"/>
    </location>
</feature>
<comment type="caution">
    <text evidence="1">The sequence shown here is derived from an EMBL/GenBank/DDBJ whole genome shotgun (WGS) entry which is preliminary data.</text>
</comment>
<protein>
    <submittedName>
        <fullName evidence="1">Uncharacterized protein</fullName>
    </submittedName>
</protein>
<organism evidence="1 2">
    <name type="scientific">Reticulomyxa filosa</name>
    <dbReference type="NCBI Taxonomy" id="46433"/>
    <lineage>
        <taxon>Eukaryota</taxon>
        <taxon>Sar</taxon>
        <taxon>Rhizaria</taxon>
        <taxon>Retaria</taxon>
        <taxon>Foraminifera</taxon>
        <taxon>Monothalamids</taxon>
        <taxon>Reticulomyxidae</taxon>
        <taxon>Reticulomyxa</taxon>
    </lineage>
</organism>
<name>X6LLQ8_RETFI</name>
<evidence type="ECO:0000313" key="2">
    <source>
        <dbReference type="Proteomes" id="UP000023152"/>
    </source>
</evidence>